<dbReference type="EMBL" id="WJXZ01000009">
    <property type="protein sequence ID" value="MRS62921.1"/>
    <property type="molecule type" value="Genomic_DNA"/>
</dbReference>
<keyword evidence="5 10" id="KW-1133">Transmembrane helix</keyword>
<dbReference type="GO" id="GO:0005886">
    <property type="term" value="C:plasma membrane"/>
    <property type="evidence" value="ECO:0007669"/>
    <property type="project" value="UniProtKB-SubCell"/>
</dbReference>
<feature type="domain" description="Cation/H+ exchanger transmembrane" evidence="11">
    <location>
        <begin position="13"/>
        <end position="417"/>
    </location>
</feature>
<feature type="transmembrane region" description="Helical" evidence="10">
    <location>
        <begin position="267"/>
        <end position="286"/>
    </location>
</feature>
<evidence type="ECO:0000256" key="5">
    <source>
        <dbReference type="ARBA" id="ARBA00022989"/>
    </source>
</evidence>
<feature type="transmembrane region" description="Helical" evidence="10">
    <location>
        <begin position="85"/>
        <end position="106"/>
    </location>
</feature>
<comment type="similarity">
    <text evidence="10">Belongs to the monovalent cation:proton antiporter 1 (CPA1) transporter (TC 2.A.36) family.</text>
</comment>
<keyword evidence="8 10" id="KW-0472">Membrane</keyword>
<evidence type="ECO:0000256" key="1">
    <source>
        <dbReference type="ARBA" id="ARBA00004651"/>
    </source>
</evidence>
<feature type="transmembrane region" description="Helical" evidence="10">
    <location>
        <begin position="357"/>
        <end position="381"/>
    </location>
</feature>
<comment type="function">
    <text evidence="10">Na(+)/H(+) antiporter that extrudes sodium in exchange for external protons.</text>
</comment>
<dbReference type="AlphaFoldDB" id="A0A7K0EN02"/>
<dbReference type="NCBIfam" id="TIGR00831">
    <property type="entry name" value="a_cpa1"/>
    <property type="match status" value="1"/>
</dbReference>
<keyword evidence="7 10" id="KW-0406">Ion transport</keyword>
<evidence type="ECO:0000256" key="10">
    <source>
        <dbReference type="RuleBase" id="RU366002"/>
    </source>
</evidence>
<dbReference type="PANTHER" id="PTHR10110">
    <property type="entry name" value="SODIUM/HYDROGEN EXCHANGER"/>
    <property type="match status" value="1"/>
</dbReference>
<evidence type="ECO:0000256" key="9">
    <source>
        <dbReference type="ARBA" id="ARBA00023201"/>
    </source>
</evidence>
<evidence type="ECO:0000259" key="11">
    <source>
        <dbReference type="Pfam" id="PF00999"/>
    </source>
</evidence>
<evidence type="ECO:0000256" key="7">
    <source>
        <dbReference type="ARBA" id="ARBA00023065"/>
    </source>
</evidence>
<name>A0A7K0EN02_9BACT</name>
<keyword evidence="13" id="KW-1185">Reference proteome</keyword>
<dbReference type="InterPro" id="IPR004705">
    <property type="entry name" value="Cation/H_exchanger_CPA1_bac"/>
</dbReference>
<keyword evidence="10" id="KW-0050">Antiport</keyword>
<protein>
    <submittedName>
        <fullName evidence="12">Na+/H+ antiporter</fullName>
    </submittedName>
</protein>
<evidence type="ECO:0000256" key="6">
    <source>
        <dbReference type="ARBA" id="ARBA00023053"/>
    </source>
</evidence>
<sequence length="428" mass="47084">MENYSIVLFIMAIMIVLSAVATRIKIPYPILLVLAGIGIGYLPGIPAITLNPEVVFLIFLPPLLHDAAFNISFKELRNNWPTVSSLAISLVFLTTTAIAVTTHYLIPELNWPMAFALGAILSPPDAVAATNVTKGLGLSHRTLTILEGESLVNDASGLIAYRFAVAAIAGAGFRFFNAYFQFLIVVIGGVGVGILFGLVLAYFLRRVYGNSLIAISAMAVSPFIAYLLAEEVHVSGVLAVVVLGITLSQYTNRLFPTSVKNQNKSFWDVIIFLLNGLVFILIGLQFPQVVKSIDHDEILPLIGFSFLISIIMLIIRMWWVFGHNNNLEKAINKRKLFPQRQGRFRFYTDEKIDWRDALVIGWAGMRGIVSLASALALPLTLDEGKAFPERNTLIFLSVVVVLITLVVQGLSLPFLVRFLKMGDSTEKS</sequence>
<dbReference type="InterPro" id="IPR006153">
    <property type="entry name" value="Cation/H_exchanger_TM"/>
</dbReference>
<accession>A0A7K0EN02</accession>
<dbReference type="GO" id="GO:0051453">
    <property type="term" value="P:regulation of intracellular pH"/>
    <property type="evidence" value="ECO:0007669"/>
    <property type="project" value="TreeGrafter"/>
</dbReference>
<feature type="transmembrane region" description="Helical" evidence="10">
    <location>
        <begin position="6"/>
        <end position="24"/>
    </location>
</feature>
<evidence type="ECO:0000313" key="13">
    <source>
        <dbReference type="Proteomes" id="UP000441754"/>
    </source>
</evidence>
<keyword evidence="4 10" id="KW-0812">Transmembrane</keyword>
<dbReference type="Gene3D" id="6.10.140.1330">
    <property type="match status" value="1"/>
</dbReference>
<comment type="subcellular location">
    <subcellularLocation>
        <location evidence="1 10">Cell membrane</location>
        <topology evidence="1 10">Multi-pass membrane protein</topology>
    </subcellularLocation>
</comment>
<feature type="transmembrane region" description="Helical" evidence="10">
    <location>
        <begin position="298"/>
        <end position="319"/>
    </location>
</feature>
<dbReference type="InterPro" id="IPR018422">
    <property type="entry name" value="Cation/H_exchanger_CPA1"/>
</dbReference>
<dbReference type="Pfam" id="PF00999">
    <property type="entry name" value="Na_H_Exchanger"/>
    <property type="match status" value="1"/>
</dbReference>
<dbReference type="OrthoDB" id="9809206at2"/>
<keyword evidence="6 10" id="KW-0915">Sodium</keyword>
<dbReference type="GO" id="GO:0098719">
    <property type="term" value="P:sodium ion import across plasma membrane"/>
    <property type="evidence" value="ECO:0007669"/>
    <property type="project" value="TreeGrafter"/>
</dbReference>
<feature type="transmembrane region" description="Helical" evidence="10">
    <location>
        <begin position="179"/>
        <end position="204"/>
    </location>
</feature>
<feature type="transmembrane region" description="Helical" evidence="10">
    <location>
        <begin position="393"/>
        <end position="419"/>
    </location>
</feature>
<feature type="transmembrane region" description="Helical" evidence="10">
    <location>
        <begin position="54"/>
        <end position="73"/>
    </location>
</feature>
<evidence type="ECO:0000256" key="4">
    <source>
        <dbReference type="ARBA" id="ARBA00022692"/>
    </source>
</evidence>
<feature type="transmembrane region" description="Helical" evidence="10">
    <location>
        <begin position="31"/>
        <end position="48"/>
    </location>
</feature>
<keyword evidence="2 10" id="KW-0813">Transport</keyword>
<comment type="caution">
    <text evidence="12">The sequence shown here is derived from an EMBL/GenBank/DDBJ whole genome shotgun (WGS) entry which is preliminary data.</text>
</comment>
<dbReference type="GO" id="GO:0015386">
    <property type="term" value="F:potassium:proton antiporter activity"/>
    <property type="evidence" value="ECO:0007669"/>
    <property type="project" value="TreeGrafter"/>
</dbReference>
<evidence type="ECO:0000256" key="3">
    <source>
        <dbReference type="ARBA" id="ARBA00022475"/>
    </source>
</evidence>
<feature type="transmembrane region" description="Helical" evidence="10">
    <location>
        <begin position="235"/>
        <end position="255"/>
    </location>
</feature>
<organism evidence="12 13">
    <name type="scientific">Larkinella terrae</name>
    <dbReference type="NCBI Taxonomy" id="2025311"/>
    <lineage>
        <taxon>Bacteria</taxon>
        <taxon>Pseudomonadati</taxon>
        <taxon>Bacteroidota</taxon>
        <taxon>Cytophagia</taxon>
        <taxon>Cytophagales</taxon>
        <taxon>Spirosomataceae</taxon>
        <taxon>Larkinella</taxon>
    </lineage>
</organism>
<dbReference type="GO" id="GO:0015385">
    <property type="term" value="F:sodium:proton antiporter activity"/>
    <property type="evidence" value="ECO:0007669"/>
    <property type="project" value="InterPro"/>
</dbReference>
<keyword evidence="3 10" id="KW-1003">Cell membrane</keyword>
<gene>
    <name evidence="12" type="ORF">GJJ30_16600</name>
</gene>
<evidence type="ECO:0000313" key="12">
    <source>
        <dbReference type="EMBL" id="MRS62921.1"/>
    </source>
</evidence>
<evidence type="ECO:0000256" key="8">
    <source>
        <dbReference type="ARBA" id="ARBA00023136"/>
    </source>
</evidence>
<evidence type="ECO:0000256" key="2">
    <source>
        <dbReference type="ARBA" id="ARBA00022448"/>
    </source>
</evidence>
<dbReference type="PANTHER" id="PTHR10110:SF86">
    <property type="entry name" value="SODIUM_HYDROGEN EXCHANGER 7"/>
    <property type="match status" value="1"/>
</dbReference>
<feature type="transmembrane region" description="Helical" evidence="10">
    <location>
        <begin position="211"/>
        <end position="229"/>
    </location>
</feature>
<dbReference type="RefSeq" id="WP_154176284.1">
    <property type="nucleotide sequence ID" value="NZ_WJXZ01000009.1"/>
</dbReference>
<keyword evidence="9 10" id="KW-0739">Sodium transport</keyword>
<reference evidence="12 13" key="1">
    <citation type="journal article" date="2018" name="Antonie Van Leeuwenhoek">
        <title>Larkinella terrae sp. nov., isolated from soil on Jeju Island, South Korea.</title>
        <authorList>
            <person name="Ten L.N."/>
            <person name="Jeon J."/>
            <person name="Park S.J."/>
            <person name="Park S."/>
            <person name="Lee S.Y."/>
            <person name="Kim M.K."/>
            <person name="Jung H.Y."/>
        </authorList>
    </citation>
    <scope>NUCLEOTIDE SEQUENCE [LARGE SCALE GENOMIC DNA]</scope>
    <source>
        <strain evidence="12 13">KCTC 52001</strain>
    </source>
</reference>
<proteinExistence type="inferred from homology"/>
<dbReference type="Proteomes" id="UP000441754">
    <property type="component" value="Unassembled WGS sequence"/>
</dbReference>